<keyword evidence="2" id="KW-0378">Hydrolase</keyword>
<organism evidence="13 14">
    <name type="scientific">Arabidopsis arenosa</name>
    <name type="common">Sand rock-cress</name>
    <name type="synonym">Cardaminopsis arenosa</name>
    <dbReference type="NCBI Taxonomy" id="38785"/>
    <lineage>
        <taxon>Eukaryota</taxon>
        <taxon>Viridiplantae</taxon>
        <taxon>Streptophyta</taxon>
        <taxon>Embryophyta</taxon>
        <taxon>Tracheophyta</taxon>
        <taxon>Spermatophyta</taxon>
        <taxon>Magnoliopsida</taxon>
        <taxon>eudicotyledons</taxon>
        <taxon>Gunneridae</taxon>
        <taxon>Pentapetalae</taxon>
        <taxon>rosids</taxon>
        <taxon>malvids</taxon>
        <taxon>Brassicales</taxon>
        <taxon>Brassicaceae</taxon>
        <taxon>Camelineae</taxon>
        <taxon>Arabidopsis</taxon>
    </lineage>
</organism>
<comment type="catalytic activity">
    <reaction evidence="5">
        <text>3,5-bis(diphospho)-1D-myo-inositol 1,2,4,6-tetrakisphosphate + H2O = 3-diphospho-1D-myo-inositol 1,2,4,5,6-pentakisphosphate + phosphate + 2 H(+)</text>
        <dbReference type="Rhea" id="RHEA:56312"/>
        <dbReference type="ChEBI" id="CHEBI:15377"/>
        <dbReference type="ChEBI" id="CHEBI:15378"/>
        <dbReference type="ChEBI" id="CHEBI:43474"/>
        <dbReference type="ChEBI" id="CHEBI:140372"/>
        <dbReference type="ChEBI" id="CHEBI:140374"/>
        <dbReference type="EC" id="3.6.1.52"/>
    </reaction>
    <physiologicalReaction direction="left-to-right" evidence="5">
        <dbReference type="Rhea" id="RHEA:56313"/>
    </physiologicalReaction>
</comment>
<comment type="similarity">
    <text evidence="3">Belongs to the protein-tyrosine phosphatase family. Atypical dual-specificity phosphatase Siw14-like subfamily.</text>
</comment>
<keyword evidence="8" id="KW-0862">Zinc</keyword>
<dbReference type="AlphaFoldDB" id="A0A8S2AU53"/>
<dbReference type="Gene3D" id="3.30.40.10">
    <property type="entry name" value="Zinc/RING finger domain, C3HC4 (zinc finger)"/>
    <property type="match status" value="1"/>
</dbReference>
<dbReference type="Proteomes" id="UP000682877">
    <property type="component" value="Chromosome 6"/>
</dbReference>
<reference evidence="13" key="1">
    <citation type="submission" date="2021-01" db="EMBL/GenBank/DDBJ databases">
        <authorList>
            <person name="Bezrukov I."/>
        </authorList>
    </citation>
    <scope>NUCLEOTIDE SEQUENCE</scope>
</reference>
<dbReference type="PANTHER" id="PTHR31126:SF51">
    <property type="entry name" value="TYROSINE-PROTEIN PHOSPHATASE DSP4-RELATED"/>
    <property type="match status" value="1"/>
</dbReference>
<dbReference type="PROSITE" id="PS50089">
    <property type="entry name" value="ZF_RING_2"/>
    <property type="match status" value="1"/>
</dbReference>
<dbReference type="InterPro" id="IPR020422">
    <property type="entry name" value="TYR_PHOSPHATASE_DUAL_dom"/>
</dbReference>
<sequence length="399" mass="44823">MTLDSYAGDVHTVPQSENSMEERGGGELFVPPLNFAMVDNGIFRSGFPEPVSFSFLQSLRLRSIIYLCPEAYPEVNREFAKSNGIQVFQFGIERCKEPFVNIPDEVIREALQVLLDTENHPVLIHCKSGKHRTGCLVGCVRKIQRWCLSSIFDEYQRFAASKARISDQRFMELFDISNLKHSPLHFSSESTMSQLAVETSQAQPETPQSTTFLDLLRLQMDGGVDRTRRRKRTLKERLGFKRIGCCGPTWGLRLTSNTREDDEEPYETRFVSGSDHGPGPLNQGMNLATALAAERNYRTEETTASGSLTPLRVSLMRLLEETAERVVVEGKETERLTASSSTVKGGNDSVCCVCMGRKKGAAFIPCGHTFCRVCSREVWLNRGSCPLCNRPIIEILDIY</sequence>
<evidence type="ECO:0000256" key="9">
    <source>
        <dbReference type="SAM" id="MobiDB-lite"/>
    </source>
</evidence>
<feature type="region of interest" description="Disordered" evidence="9">
    <location>
        <begin position="1"/>
        <end position="23"/>
    </location>
</feature>
<dbReference type="PROSITE" id="PS50054">
    <property type="entry name" value="TYR_PHOSPHATASE_DUAL"/>
    <property type="match status" value="1"/>
</dbReference>
<comment type="catalytic activity">
    <reaction evidence="7">
        <text>6-diphospho-1D-myo-inositol pentakisphosphate + H2O = 1D-myo-inositol hexakisphosphate + phosphate + H(+)</text>
        <dbReference type="Rhea" id="RHEA:79703"/>
        <dbReference type="ChEBI" id="CHEBI:15377"/>
        <dbReference type="ChEBI" id="CHEBI:15378"/>
        <dbReference type="ChEBI" id="CHEBI:43474"/>
        <dbReference type="ChEBI" id="CHEBI:58130"/>
        <dbReference type="ChEBI" id="CHEBI:230534"/>
        <dbReference type="EC" id="3.6.1.52"/>
    </reaction>
    <physiologicalReaction direction="left-to-right" evidence="7">
        <dbReference type="Rhea" id="RHEA:79704"/>
    </physiologicalReaction>
</comment>
<keyword evidence="8" id="KW-0479">Metal-binding</keyword>
<dbReference type="EMBL" id="LR999456">
    <property type="protein sequence ID" value="CAE6135627.1"/>
    <property type="molecule type" value="Genomic_DNA"/>
</dbReference>
<dbReference type="Pfam" id="PF13920">
    <property type="entry name" value="zf-C3HC4_3"/>
    <property type="match status" value="1"/>
</dbReference>
<dbReference type="GO" id="GO:0016791">
    <property type="term" value="F:phosphatase activity"/>
    <property type="evidence" value="ECO:0007669"/>
    <property type="project" value="InterPro"/>
</dbReference>
<gene>
    <name evidence="13" type="ORF">AARE701A_LOCUS16818</name>
</gene>
<evidence type="ECO:0000256" key="2">
    <source>
        <dbReference type="ARBA" id="ARBA00022801"/>
    </source>
</evidence>
<evidence type="ECO:0000259" key="12">
    <source>
        <dbReference type="PROSITE" id="PS50089"/>
    </source>
</evidence>
<dbReference type="GO" id="GO:0005737">
    <property type="term" value="C:cytoplasm"/>
    <property type="evidence" value="ECO:0007669"/>
    <property type="project" value="TreeGrafter"/>
</dbReference>
<dbReference type="PROSITE" id="PS50056">
    <property type="entry name" value="TYR_PHOSPHATASE_2"/>
    <property type="match status" value="1"/>
</dbReference>
<accession>A0A8S2AU53</accession>
<evidence type="ECO:0000313" key="13">
    <source>
        <dbReference type="EMBL" id="CAE6135627.1"/>
    </source>
</evidence>
<dbReference type="GO" id="GO:0052847">
    <property type="term" value="F:inositol-1,5-bisdiphosphate-2,3,4,6-tetrakisphosphate 5-diphosphatase activity"/>
    <property type="evidence" value="ECO:0007669"/>
    <property type="project" value="UniProtKB-ARBA"/>
</dbReference>
<keyword evidence="8" id="KW-0863">Zinc-finger</keyword>
<evidence type="ECO:0000256" key="7">
    <source>
        <dbReference type="ARBA" id="ARBA00048424"/>
    </source>
</evidence>
<protein>
    <recommendedName>
        <fullName evidence="1">diphosphoinositol-polyphosphate diphosphatase</fullName>
        <ecNumber evidence="1">3.6.1.52</ecNumber>
    </recommendedName>
</protein>
<evidence type="ECO:0000256" key="1">
    <source>
        <dbReference type="ARBA" id="ARBA00012527"/>
    </source>
</evidence>
<comment type="catalytic activity">
    <reaction evidence="6">
        <text>1,5-bis(diphospho)-1D-myo-inositol 2,3,4,6-tetrakisphosphate + H2O = 1-diphospho-1D-myo-inositol 2,3,4,5,6-pentakisphosphate + phosphate + 2 H(+)</text>
        <dbReference type="Rhea" id="RHEA:79699"/>
        <dbReference type="ChEBI" id="CHEBI:15377"/>
        <dbReference type="ChEBI" id="CHEBI:15378"/>
        <dbReference type="ChEBI" id="CHEBI:43474"/>
        <dbReference type="ChEBI" id="CHEBI:74946"/>
        <dbReference type="ChEBI" id="CHEBI:77983"/>
        <dbReference type="EC" id="3.6.1.52"/>
    </reaction>
    <physiologicalReaction direction="left-to-right" evidence="6">
        <dbReference type="Rhea" id="RHEA:79700"/>
    </physiologicalReaction>
</comment>
<evidence type="ECO:0000313" key="14">
    <source>
        <dbReference type="Proteomes" id="UP000682877"/>
    </source>
</evidence>
<dbReference type="InterPro" id="IPR013083">
    <property type="entry name" value="Znf_RING/FYVE/PHD"/>
</dbReference>
<feature type="domain" description="Tyrosine-protein phosphatase" evidence="10">
    <location>
        <begin position="34"/>
        <end position="188"/>
    </location>
</feature>
<dbReference type="GO" id="GO:0052845">
    <property type="term" value="F:inositol-5-diphosphate-1,2,3,4,6-pentakisphosphate diphosphatase activity"/>
    <property type="evidence" value="ECO:0007669"/>
    <property type="project" value="UniProtKB-ARBA"/>
</dbReference>
<dbReference type="InterPro" id="IPR004861">
    <property type="entry name" value="Siw14-like"/>
</dbReference>
<dbReference type="CDD" id="cd14528">
    <property type="entry name" value="PFA-DSP_Siw14"/>
    <property type="match status" value="1"/>
</dbReference>
<dbReference type="InterPro" id="IPR029021">
    <property type="entry name" value="Prot-tyrosine_phosphatase-like"/>
</dbReference>
<dbReference type="Pfam" id="PF03162">
    <property type="entry name" value="Y_phosphatase2"/>
    <property type="match status" value="1"/>
</dbReference>
<feature type="domain" description="Tyrosine specific protein phosphatases" evidence="11">
    <location>
        <begin position="97"/>
        <end position="137"/>
    </location>
</feature>
<evidence type="ECO:0000259" key="11">
    <source>
        <dbReference type="PROSITE" id="PS50056"/>
    </source>
</evidence>
<dbReference type="PANTHER" id="PTHR31126">
    <property type="entry name" value="TYROSINE-PROTEIN PHOSPHATASE"/>
    <property type="match status" value="1"/>
</dbReference>
<dbReference type="GO" id="GO:0008270">
    <property type="term" value="F:zinc ion binding"/>
    <property type="evidence" value="ECO:0007669"/>
    <property type="project" value="UniProtKB-KW"/>
</dbReference>
<dbReference type="Gene3D" id="3.90.190.10">
    <property type="entry name" value="Protein tyrosine phosphatase superfamily"/>
    <property type="match status" value="1"/>
</dbReference>
<dbReference type="InterPro" id="IPR001841">
    <property type="entry name" value="Znf_RING"/>
</dbReference>
<dbReference type="EC" id="3.6.1.52" evidence="1"/>
<keyword evidence="14" id="KW-1185">Reference proteome</keyword>
<dbReference type="SUPFAM" id="SSF57850">
    <property type="entry name" value="RING/U-box"/>
    <property type="match status" value="1"/>
</dbReference>
<dbReference type="InterPro" id="IPR020428">
    <property type="entry name" value="PFA-DSPs"/>
</dbReference>
<evidence type="ECO:0000256" key="3">
    <source>
        <dbReference type="ARBA" id="ARBA00044949"/>
    </source>
</evidence>
<dbReference type="PRINTS" id="PR01911">
    <property type="entry name" value="PFDSPHPHTASE"/>
</dbReference>
<evidence type="ECO:0000256" key="6">
    <source>
        <dbReference type="ARBA" id="ARBA00047927"/>
    </source>
</evidence>
<evidence type="ECO:0000256" key="4">
    <source>
        <dbReference type="ARBA" id="ARBA00047342"/>
    </source>
</evidence>
<evidence type="ECO:0000256" key="5">
    <source>
        <dbReference type="ARBA" id="ARBA00047562"/>
    </source>
</evidence>
<dbReference type="InterPro" id="IPR000387">
    <property type="entry name" value="Tyr_Pase_dom"/>
</dbReference>
<dbReference type="SMART" id="SM00184">
    <property type="entry name" value="RING"/>
    <property type="match status" value="1"/>
</dbReference>
<name>A0A8S2AU53_ARAAE</name>
<evidence type="ECO:0000259" key="10">
    <source>
        <dbReference type="PROSITE" id="PS50054"/>
    </source>
</evidence>
<dbReference type="SUPFAM" id="SSF52799">
    <property type="entry name" value="(Phosphotyrosine protein) phosphatases II"/>
    <property type="match status" value="1"/>
</dbReference>
<dbReference type="PROSITE" id="PS00383">
    <property type="entry name" value="TYR_PHOSPHATASE_1"/>
    <property type="match status" value="1"/>
</dbReference>
<dbReference type="FunFam" id="3.90.190.10:FF:000024">
    <property type="entry name" value="probable tyrosine-protein phosphatase At1g05000"/>
    <property type="match status" value="1"/>
</dbReference>
<proteinExistence type="inferred from homology"/>
<dbReference type="InterPro" id="IPR016130">
    <property type="entry name" value="Tyr_Pase_AS"/>
</dbReference>
<comment type="catalytic activity">
    <reaction evidence="4">
        <text>5-diphospho-1D-myo-inositol 1,2,3,4,6-pentakisphosphate + H2O = 1D-myo-inositol hexakisphosphate + phosphate + H(+)</text>
        <dbReference type="Rhea" id="RHEA:22384"/>
        <dbReference type="ChEBI" id="CHEBI:15377"/>
        <dbReference type="ChEBI" id="CHEBI:15378"/>
        <dbReference type="ChEBI" id="CHEBI:43474"/>
        <dbReference type="ChEBI" id="CHEBI:58130"/>
        <dbReference type="ChEBI" id="CHEBI:58628"/>
        <dbReference type="EC" id="3.6.1.52"/>
    </reaction>
    <physiologicalReaction direction="left-to-right" evidence="4">
        <dbReference type="Rhea" id="RHEA:22385"/>
    </physiologicalReaction>
</comment>
<feature type="domain" description="RING-type" evidence="12">
    <location>
        <begin position="351"/>
        <end position="389"/>
    </location>
</feature>
<evidence type="ECO:0000256" key="8">
    <source>
        <dbReference type="PROSITE-ProRule" id="PRU00175"/>
    </source>
</evidence>